<reference evidence="1 2" key="1">
    <citation type="journal article" date="2022" name="bioRxiv">
        <title>An ancient truncated duplication of the anti-Mullerian hormone receptor type 2 gene is a potential conserved master sex determinant in the Pangasiidae catfish family.</title>
        <authorList>
            <person name="Wen M."/>
            <person name="Pan Q."/>
            <person name="Jouanno E."/>
            <person name="Montfort J."/>
            <person name="Zahm M."/>
            <person name="Cabau C."/>
            <person name="Klopp C."/>
            <person name="Iampietro C."/>
            <person name="Roques C."/>
            <person name="Bouchez O."/>
            <person name="Castinel A."/>
            <person name="Donnadieu C."/>
            <person name="Parrinello H."/>
            <person name="Poncet C."/>
            <person name="Belmonte E."/>
            <person name="Gautier V."/>
            <person name="Avarre J.-C."/>
            <person name="Dugue R."/>
            <person name="Gustiano R."/>
            <person name="Ha T.T.T."/>
            <person name="Campet M."/>
            <person name="Sriphairoj K."/>
            <person name="Ribolli J."/>
            <person name="de Almeida F.L."/>
            <person name="Desvignes T."/>
            <person name="Postlethwait J.H."/>
            <person name="Bucao C.F."/>
            <person name="Robinson-Rechavi M."/>
            <person name="Bobe J."/>
            <person name="Herpin A."/>
            <person name="Guiguen Y."/>
        </authorList>
    </citation>
    <scope>NUCLEOTIDE SEQUENCE [LARGE SCALE GENOMIC DNA]</scope>
    <source>
        <strain evidence="1">YG-Dec2019</strain>
    </source>
</reference>
<dbReference type="Proteomes" id="UP000829447">
    <property type="component" value="Linkage Group LG16"/>
</dbReference>
<accession>A0ACC5X7I5</accession>
<gene>
    <name evidence="1" type="ORF">PGIGA_G00070580</name>
</gene>
<comment type="caution">
    <text evidence="1">The sequence shown here is derived from an EMBL/GenBank/DDBJ whole genome shotgun (WGS) entry which is preliminary data.</text>
</comment>
<organism evidence="1 2">
    <name type="scientific">Pangasianodon gigas</name>
    <name type="common">Mekong giant catfish</name>
    <name type="synonym">Pangasius gigas</name>
    <dbReference type="NCBI Taxonomy" id="30993"/>
    <lineage>
        <taxon>Eukaryota</taxon>
        <taxon>Metazoa</taxon>
        <taxon>Chordata</taxon>
        <taxon>Craniata</taxon>
        <taxon>Vertebrata</taxon>
        <taxon>Euteleostomi</taxon>
        <taxon>Actinopterygii</taxon>
        <taxon>Neopterygii</taxon>
        <taxon>Teleostei</taxon>
        <taxon>Ostariophysi</taxon>
        <taxon>Siluriformes</taxon>
        <taxon>Pangasiidae</taxon>
        <taxon>Pangasianodon</taxon>
    </lineage>
</organism>
<dbReference type="EMBL" id="CM040469">
    <property type="protein sequence ID" value="MCI4387122.1"/>
    <property type="molecule type" value="Genomic_DNA"/>
</dbReference>
<proteinExistence type="predicted"/>
<evidence type="ECO:0000313" key="1">
    <source>
        <dbReference type="EMBL" id="MCI4387122.1"/>
    </source>
</evidence>
<keyword evidence="2" id="KW-1185">Reference proteome</keyword>
<name>A0ACC5X7I5_PANGG</name>
<sequence>MITMMNERLIELDFTPKGSARDSPTVQRMTTSVACKTSYVTPPSGQYVSEPVNVIVSQKGYDQGQMVSSEFNLMEMTEVEYTHLQHLIQSHMEAQDGAEEVRLNPPSSTDRESENSCKVCPSPYTSPACQPDPSSSSSVPTDVQFGLVPSNHGSEDSQEVKMLLYSDPSSISSLGDSTPTGNGEVPSSVLAKMRCVMEAARERNDHRRVLPLGSRPNPPARVRLEKRFNCDSCDLTKKQESQAAVLNTFLSMLHNSTDMPGIAMHSQPEKWPKAERTAAVECTHPYTGNQGLGHFSQLLEGSKHPECIVSKNLSVSKTADSVPRSPCIIYTDTTNEEQVINMENEVMRKAVKRARTRGAQTLQAQDPNIMQGSGKWKSVCIMPGRKPGRRTRPPLEINQRKERHNLKERDRRRRIRLCCDELNMLVPFCYAETDKATTLQWTTAYLKYIREVYGDSLKQGFQNTFCGKTGVRIKPSCANDVAECENSASKE</sequence>
<evidence type="ECO:0000313" key="2">
    <source>
        <dbReference type="Proteomes" id="UP000829447"/>
    </source>
</evidence>
<protein>
    <submittedName>
        <fullName evidence="1">Uncharacterized protein</fullName>
    </submittedName>
</protein>